<dbReference type="Proteomes" id="UP001595823">
    <property type="component" value="Unassembled WGS sequence"/>
</dbReference>
<proteinExistence type="predicted"/>
<dbReference type="Gene3D" id="2.60.120.860">
    <property type="match status" value="1"/>
</dbReference>
<dbReference type="EMBL" id="JBHSDK010000015">
    <property type="protein sequence ID" value="MFC4336014.1"/>
    <property type="molecule type" value="Genomic_DNA"/>
</dbReference>
<evidence type="ECO:0000313" key="2">
    <source>
        <dbReference type="EMBL" id="MFC4336014.1"/>
    </source>
</evidence>
<comment type="caution">
    <text evidence="2">The sequence shown here is derived from an EMBL/GenBank/DDBJ whole genome shotgun (WGS) entry which is preliminary data.</text>
</comment>
<evidence type="ECO:0000313" key="3">
    <source>
        <dbReference type="Proteomes" id="UP001595823"/>
    </source>
</evidence>
<gene>
    <name evidence="2" type="ORF">ACFPET_12445</name>
</gene>
<feature type="domain" description="Siphovirus-type tail component C-terminal" evidence="1">
    <location>
        <begin position="183"/>
        <end position="270"/>
    </location>
</feature>
<dbReference type="Pfam" id="PF22768">
    <property type="entry name" value="SPP1_Dit"/>
    <property type="match status" value="1"/>
</dbReference>
<reference evidence="3" key="1">
    <citation type="journal article" date="2019" name="Int. J. Syst. Evol. Microbiol.">
        <title>The Global Catalogue of Microorganisms (GCM) 10K type strain sequencing project: providing services to taxonomists for standard genome sequencing and annotation.</title>
        <authorList>
            <consortium name="The Broad Institute Genomics Platform"/>
            <consortium name="The Broad Institute Genome Sequencing Center for Infectious Disease"/>
            <person name="Wu L."/>
            <person name="Ma J."/>
        </authorList>
    </citation>
    <scope>NUCLEOTIDE SEQUENCE [LARGE SCALE GENOMIC DNA]</scope>
    <source>
        <strain evidence="3">IBRC-M 10908</strain>
    </source>
</reference>
<protein>
    <submittedName>
        <fullName evidence="2">Phage tail family protein</fullName>
    </submittedName>
</protein>
<accession>A0ABV8TYZ1</accession>
<dbReference type="RefSeq" id="WP_380621431.1">
    <property type="nucleotide sequence ID" value="NZ_JBHSDK010000015.1"/>
</dbReference>
<name>A0ABV8TYZ1_9ACTN</name>
<evidence type="ECO:0000259" key="1">
    <source>
        <dbReference type="Pfam" id="PF22768"/>
    </source>
</evidence>
<dbReference type="InterPro" id="IPR054738">
    <property type="entry name" value="Siphovirus-type_tail_C"/>
</dbReference>
<organism evidence="2 3">
    <name type="scientific">Salininema proteolyticum</name>
    <dbReference type="NCBI Taxonomy" id="1607685"/>
    <lineage>
        <taxon>Bacteria</taxon>
        <taxon>Bacillati</taxon>
        <taxon>Actinomycetota</taxon>
        <taxon>Actinomycetes</taxon>
        <taxon>Glycomycetales</taxon>
        <taxon>Glycomycetaceae</taxon>
        <taxon>Salininema</taxon>
    </lineage>
</organism>
<keyword evidence="3" id="KW-1185">Reference proteome</keyword>
<sequence length="285" mass="30423">MSYLMLVNDSDRLSLGGIASDGTGIEVGPGAGGLGLPPVATQWVEGAGDGALYRGRRILPRDIDLPLQILGQSPEDLRSWLRVLERMLAGPAELRWMLPSGEYWKVDVVHTGGGDWATGQDTTGRDWLHTMITLRAGEPYWTYSRTSHVVIKAMGGRGLLGGSLVSLQVSSSQAQGEVALVNDGSAPSWPVWEVTGPASNLSVSLEGKTGFDWNGTLGEGERLVIDAKAKTVTDSSGASRYASMSFGPDLFSLPPGRSHITIGLDNVTTDSLVVCKWRKCAWSVL</sequence>